<evidence type="ECO:0000313" key="6">
    <source>
        <dbReference type="EMBL" id="RSL45378.1"/>
    </source>
</evidence>
<evidence type="ECO:0000256" key="5">
    <source>
        <dbReference type="SAM" id="Phobius"/>
    </source>
</evidence>
<evidence type="ECO:0000256" key="2">
    <source>
        <dbReference type="ARBA" id="ARBA00022692"/>
    </source>
</evidence>
<feature type="transmembrane region" description="Helical" evidence="5">
    <location>
        <begin position="114"/>
        <end position="132"/>
    </location>
</feature>
<dbReference type="STRING" id="1325734.A0A428NX36"/>
<keyword evidence="4 5" id="KW-0472">Membrane</keyword>
<feature type="transmembrane region" description="Helical" evidence="5">
    <location>
        <begin position="233"/>
        <end position="251"/>
    </location>
</feature>
<gene>
    <name evidence="6" type="ORF">CEP54_014290</name>
</gene>
<name>A0A428NX36_9HYPO</name>
<evidence type="ECO:0008006" key="8">
    <source>
        <dbReference type="Google" id="ProtNLM"/>
    </source>
</evidence>
<evidence type="ECO:0000256" key="4">
    <source>
        <dbReference type="ARBA" id="ARBA00023136"/>
    </source>
</evidence>
<keyword evidence="7" id="KW-1185">Reference proteome</keyword>
<feature type="transmembrane region" description="Helical" evidence="5">
    <location>
        <begin position="38"/>
        <end position="61"/>
    </location>
</feature>
<dbReference type="EMBL" id="NKCI01000265">
    <property type="protein sequence ID" value="RSL45378.1"/>
    <property type="molecule type" value="Genomic_DNA"/>
</dbReference>
<feature type="transmembrane region" description="Helical" evidence="5">
    <location>
        <begin position="73"/>
        <end position="94"/>
    </location>
</feature>
<dbReference type="OrthoDB" id="3358017at2759"/>
<dbReference type="InterPro" id="IPR007568">
    <property type="entry name" value="RTA1"/>
</dbReference>
<accession>A0A428NX36</accession>
<feature type="transmembrane region" description="Helical" evidence="5">
    <location>
        <begin position="195"/>
        <end position="213"/>
    </location>
</feature>
<proteinExistence type="predicted"/>
<keyword evidence="2 5" id="KW-0812">Transmembrane</keyword>
<dbReference type="Pfam" id="PF04479">
    <property type="entry name" value="RTA1"/>
    <property type="match status" value="1"/>
</dbReference>
<dbReference type="PANTHER" id="PTHR31465:SF35">
    <property type="entry name" value="RTA1 DOMAIN PROTEIN-RELATED"/>
    <property type="match status" value="1"/>
</dbReference>
<dbReference type="AlphaFoldDB" id="A0A428NX36"/>
<comment type="caution">
    <text evidence="6">The sequence shown here is derived from an EMBL/GenBank/DDBJ whole genome shotgun (WGS) entry which is preliminary data.</text>
</comment>
<evidence type="ECO:0000313" key="7">
    <source>
        <dbReference type="Proteomes" id="UP000288168"/>
    </source>
</evidence>
<dbReference type="GO" id="GO:0016020">
    <property type="term" value="C:membrane"/>
    <property type="evidence" value="ECO:0007669"/>
    <property type="project" value="UniProtKB-SubCell"/>
</dbReference>
<dbReference type="PANTHER" id="PTHR31465">
    <property type="entry name" value="PROTEIN RTA1-RELATED"/>
    <property type="match status" value="1"/>
</dbReference>
<comment type="subcellular location">
    <subcellularLocation>
        <location evidence="1">Membrane</location>
        <topology evidence="1">Multi-pass membrane protein</topology>
    </subcellularLocation>
</comment>
<sequence length="284" mass="31977">MAKNYYKYEPSMAAAVIFIITFSASSLLHAFQLIKTKTWFFIPFLIGSLFETIGFIGRAIGAEQSPDYTFTPYVMQHLLLLLGPTCYAASIYMILGRFIRLLDAERYSLIRSSWLTKFFLLGDVVSIALQGIGGGKVVNADTEDDRSTGENIIIGGLVVQIIFFSLFMIVTCLFHFRIRKNPTARAQSIATRWELFLVILYITSVLILIRSIFRLAEYAMGHDSELQAKEVYTYVLDGVPMLITSTLFNIFHPSKYLVAGKQLVDGSDSEMQLGDYDTAYRPGV</sequence>
<evidence type="ECO:0000256" key="3">
    <source>
        <dbReference type="ARBA" id="ARBA00022989"/>
    </source>
</evidence>
<evidence type="ECO:0000256" key="1">
    <source>
        <dbReference type="ARBA" id="ARBA00004141"/>
    </source>
</evidence>
<feature type="transmembrane region" description="Helical" evidence="5">
    <location>
        <begin position="152"/>
        <end position="174"/>
    </location>
</feature>
<organism evidence="6 7">
    <name type="scientific">Fusarium duplospermum</name>
    <dbReference type="NCBI Taxonomy" id="1325734"/>
    <lineage>
        <taxon>Eukaryota</taxon>
        <taxon>Fungi</taxon>
        <taxon>Dikarya</taxon>
        <taxon>Ascomycota</taxon>
        <taxon>Pezizomycotina</taxon>
        <taxon>Sordariomycetes</taxon>
        <taxon>Hypocreomycetidae</taxon>
        <taxon>Hypocreales</taxon>
        <taxon>Nectriaceae</taxon>
        <taxon>Fusarium</taxon>
        <taxon>Fusarium solani species complex</taxon>
    </lineage>
</organism>
<reference evidence="6 7" key="1">
    <citation type="submission" date="2017-06" db="EMBL/GenBank/DDBJ databases">
        <title>Comparative genomic analysis of Ambrosia Fusariam Clade fungi.</title>
        <authorList>
            <person name="Stajich J.E."/>
            <person name="Carrillo J."/>
            <person name="Kijimoto T."/>
            <person name="Eskalen A."/>
            <person name="O'Donnell K."/>
            <person name="Kasson M."/>
        </authorList>
    </citation>
    <scope>NUCLEOTIDE SEQUENCE [LARGE SCALE GENOMIC DNA]</scope>
    <source>
        <strain evidence="6 7">NRRL62584</strain>
    </source>
</reference>
<dbReference type="Proteomes" id="UP000288168">
    <property type="component" value="Unassembled WGS sequence"/>
</dbReference>
<feature type="transmembrane region" description="Helical" evidence="5">
    <location>
        <begin position="12"/>
        <end position="31"/>
    </location>
</feature>
<keyword evidence="3 5" id="KW-1133">Transmembrane helix</keyword>
<protein>
    <recommendedName>
        <fullName evidence="8">RTM1 protein</fullName>
    </recommendedName>
</protein>